<proteinExistence type="predicted"/>
<evidence type="ECO:0000313" key="1">
    <source>
        <dbReference type="EMBL" id="KAF2009140.1"/>
    </source>
</evidence>
<accession>A0A6A5X8B4</accession>
<dbReference type="EMBL" id="ML978079">
    <property type="protein sequence ID" value="KAF2009140.1"/>
    <property type="molecule type" value="Genomic_DNA"/>
</dbReference>
<name>A0A6A5X8B4_9PLEO</name>
<organism evidence="1 2">
    <name type="scientific">Aaosphaeria arxii CBS 175.79</name>
    <dbReference type="NCBI Taxonomy" id="1450172"/>
    <lineage>
        <taxon>Eukaryota</taxon>
        <taxon>Fungi</taxon>
        <taxon>Dikarya</taxon>
        <taxon>Ascomycota</taxon>
        <taxon>Pezizomycotina</taxon>
        <taxon>Dothideomycetes</taxon>
        <taxon>Pleosporomycetidae</taxon>
        <taxon>Pleosporales</taxon>
        <taxon>Pleosporales incertae sedis</taxon>
        <taxon>Aaosphaeria</taxon>
    </lineage>
</organism>
<gene>
    <name evidence="1" type="ORF">BU24DRAFT_428663</name>
</gene>
<dbReference type="Proteomes" id="UP000799778">
    <property type="component" value="Unassembled WGS sequence"/>
</dbReference>
<keyword evidence="2" id="KW-1185">Reference proteome</keyword>
<sequence length="151" mass="16655">MHFLSSKYVIFALQVGLFPQSVYPTPLDSDAMVIELRFKTNPDPLSSPANGFPLISAKDVVMPKAPDDALQGAPLNSTTMMLIEHLLDLHYLREKGDACVALPPKKEQGECADEVIIEILQQKVRMSIQDQFGGRTVIASVAMYVARLAIR</sequence>
<dbReference type="RefSeq" id="XP_033377479.1">
    <property type="nucleotide sequence ID" value="XM_033529535.1"/>
</dbReference>
<dbReference type="AlphaFoldDB" id="A0A6A5X8B4"/>
<protein>
    <submittedName>
        <fullName evidence="1">Uncharacterized protein</fullName>
    </submittedName>
</protein>
<evidence type="ECO:0000313" key="2">
    <source>
        <dbReference type="Proteomes" id="UP000799778"/>
    </source>
</evidence>
<reference evidence="1" key="1">
    <citation type="journal article" date="2020" name="Stud. Mycol.">
        <title>101 Dothideomycetes genomes: a test case for predicting lifestyles and emergence of pathogens.</title>
        <authorList>
            <person name="Haridas S."/>
            <person name="Albert R."/>
            <person name="Binder M."/>
            <person name="Bloem J."/>
            <person name="Labutti K."/>
            <person name="Salamov A."/>
            <person name="Andreopoulos B."/>
            <person name="Baker S."/>
            <person name="Barry K."/>
            <person name="Bills G."/>
            <person name="Bluhm B."/>
            <person name="Cannon C."/>
            <person name="Castanera R."/>
            <person name="Culley D."/>
            <person name="Daum C."/>
            <person name="Ezra D."/>
            <person name="Gonzalez J."/>
            <person name="Henrissat B."/>
            <person name="Kuo A."/>
            <person name="Liang C."/>
            <person name="Lipzen A."/>
            <person name="Lutzoni F."/>
            <person name="Magnuson J."/>
            <person name="Mondo S."/>
            <person name="Nolan M."/>
            <person name="Ohm R."/>
            <person name="Pangilinan J."/>
            <person name="Park H.-J."/>
            <person name="Ramirez L."/>
            <person name="Alfaro M."/>
            <person name="Sun H."/>
            <person name="Tritt A."/>
            <person name="Yoshinaga Y."/>
            <person name="Zwiers L.-H."/>
            <person name="Turgeon B."/>
            <person name="Goodwin S."/>
            <person name="Spatafora J."/>
            <person name="Crous P."/>
            <person name="Grigoriev I."/>
        </authorList>
    </citation>
    <scope>NUCLEOTIDE SEQUENCE</scope>
    <source>
        <strain evidence="1">CBS 175.79</strain>
    </source>
</reference>
<dbReference type="GeneID" id="54286932"/>